<reference evidence="1 2" key="1">
    <citation type="submission" date="2024-04" db="EMBL/GenBank/DDBJ databases">
        <title>Complete genome sequence of Nguyenibacter vanlangesis HBCM-1154, a strain capable of nitrogen fixation, IAA production, and phosphorus solubilization isolated from sugarcane soil.</title>
        <authorList>
            <person name="MY HANH P."/>
        </authorList>
    </citation>
    <scope>NUCLEOTIDE SEQUENCE [LARGE SCALE GENOMIC DNA]</scope>
    <source>
        <strain evidence="1 2">HBCM 1154</strain>
    </source>
</reference>
<keyword evidence="2" id="KW-1185">Reference proteome</keyword>
<protein>
    <submittedName>
        <fullName evidence="1">Uncharacterized protein</fullName>
    </submittedName>
</protein>
<evidence type="ECO:0000313" key="1">
    <source>
        <dbReference type="EMBL" id="XAE42842.1"/>
    </source>
</evidence>
<dbReference type="EMBL" id="CP152276">
    <property type="protein sequence ID" value="XAE42842.1"/>
    <property type="molecule type" value="Genomic_DNA"/>
</dbReference>
<dbReference type="RefSeq" id="WP_342628465.1">
    <property type="nucleotide sequence ID" value="NZ_CP152276.1"/>
</dbReference>
<proteinExistence type="predicted"/>
<accession>A0ABZ3D4Z2</accession>
<evidence type="ECO:0000313" key="2">
    <source>
        <dbReference type="Proteomes" id="UP001449795"/>
    </source>
</evidence>
<organism evidence="1 2">
    <name type="scientific">Nguyenibacter vanlangensis</name>
    <dbReference type="NCBI Taxonomy" id="1216886"/>
    <lineage>
        <taxon>Bacteria</taxon>
        <taxon>Pseudomonadati</taxon>
        <taxon>Pseudomonadota</taxon>
        <taxon>Alphaproteobacteria</taxon>
        <taxon>Acetobacterales</taxon>
        <taxon>Acetobacteraceae</taxon>
        <taxon>Nguyenibacter</taxon>
    </lineage>
</organism>
<gene>
    <name evidence="1" type="ORF">AAC691_21865</name>
</gene>
<sequence length="43" mass="4539">MGALGIGFCLIADGLQTVDAVFQSRVVDVRDTRLDGVVEAFLA</sequence>
<name>A0ABZ3D4Z2_9PROT</name>
<dbReference type="Proteomes" id="UP001449795">
    <property type="component" value="Chromosome"/>
</dbReference>